<dbReference type="InterPro" id="IPR001245">
    <property type="entry name" value="Ser-Thr/Tyr_kinase_cat_dom"/>
</dbReference>
<accession>A0A0K0F628</accession>
<keyword evidence="4" id="KW-0418">Kinase</keyword>
<dbReference type="Proteomes" id="UP000035680">
    <property type="component" value="Unassembled WGS sequence"/>
</dbReference>
<protein>
    <recommendedName>
        <fullName evidence="1">non-specific protein-tyrosine kinase</fullName>
        <ecNumber evidence="1">2.7.10.2</ecNumber>
    </recommendedName>
</protein>
<dbReference type="SMART" id="SM00219">
    <property type="entry name" value="TyrKc"/>
    <property type="match status" value="1"/>
</dbReference>
<dbReference type="InterPro" id="IPR008266">
    <property type="entry name" value="Tyr_kinase_AS"/>
</dbReference>
<evidence type="ECO:0000256" key="2">
    <source>
        <dbReference type="ARBA" id="ARBA00022679"/>
    </source>
</evidence>
<evidence type="ECO:0000256" key="3">
    <source>
        <dbReference type="ARBA" id="ARBA00022741"/>
    </source>
</evidence>
<dbReference type="InterPro" id="IPR000980">
    <property type="entry name" value="SH2"/>
</dbReference>
<dbReference type="PRINTS" id="PR00109">
    <property type="entry name" value="TYRKINASE"/>
</dbReference>
<keyword evidence="3" id="KW-0547">Nucleotide-binding</keyword>
<dbReference type="SUPFAM" id="SSF55550">
    <property type="entry name" value="SH2 domain"/>
    <property type="match status" value="1"/>
</dbReference>
<dbReference type="Gene3D" id="1.10.510.10">
    <property type="entry name" value="Transferase(Phosphotransferase) domain 1"/>
    <property type="match status" value="1"/>
</dbReference>
<dbReference type="Pfam" id="PF07714">
    <property type="entry name" value="PK_Tyr_Ser-Thr"/>
    <property type="match status" value="1"/>
</dbReference>
<name>A0A0K0F628_STRVS</name>
<evidence type="ECO:0000256" key="6">
    <source>
        <dbReference type="ARBA" id="ARBA00023137"/>
    </source>
</evidence>
<dbReference type="InterPro" id="IPR036860">
    <property type="entry name" value="SH2_dom_sf"/>
</dbReference>
<dbReference type="GO" id="GO:0004715">
    <property type="term" value="F:non-membrane spanning protein tyrosine kinase activity"/>
    <property type="evidence" value="ECO:0007669"/>
    <property type="project" value="UniProtKB-EC"/>
</dbReference>
<evidence type="ECO:0000256" key="5">
    <source>
        <dbReference type="ARBA" id="ARBA00022840"/>
    </source>
</evidence>
<evidence type="ECO:0000256" key="9">
    <source>
        <dbReference type="SAM" id="MobiDB-lite"/>
    </source>
</evidence>
<keyword evidence="5" id="KW-0067">ATP-binding</keyword>
<feature type="domain" description="Protein kinase" evidence="11">
    <location>
        <begin position="326"/>
        <end position="586"/>
    </location>
</feature>
<reference evidence="13" key="2">
    <citation type="submission" date="2015-08" db="UniProtKB">
        <authorList>
            <consortium name="WormBaseParasite"/>
        </authorList>
    </citation>
    <scope>IDENTIFICATION</scope>
</reference>
<dbReference type="InterPro" id="IPR011009">
    <property type="entry name" value="Kinase-like_dom_sf"/>
</dbReference>
<dbReference type="EC" id="2.7.10.2" evidence="1"/>
<dbReference type="WBParaSite" id="SVE_0427100.1">
    <property type="protein sequence ID" value="SVE_0427100.1"/>
    <property type="gene ID" value="SVE_0427100"/>
</dbReference>
<evidence type="ECO:0000256" key="7">
    <source>
        <dbReference type="ARBA" id="ARBA00051245"/>
    </source>
</evidence>
<dbReference type="InterPro" id="IPR020635">
    <property type="entry name" value="Tyr_kinase_cat_dom"/>
</dbReference>
<evidence type="ECO:0000256" key="1">
    <source>
        <dbReference type="ARBA" id="ARBA00011903"/>
    </source>
</evidence>
<evidence type="ECO:0000256" key="4">
    <source>
        <dbReference type="ARBA" id="ARBA00022777"/>
    </source>
</evidence>
<keyword evidence="12" id="KW-1185">Reference proteome</keyword>
<dbReference type="AlphaFoldDB" id="A0A0K0F628"/>
<evidence type="ECO:0000313" key="13">
    <source>
        <dbReference type="WBParaSite" id="SVE_0427100.1"/>
    </source>
</evidence>
<dbReference type="PANTHER" id="PTHR24418">
    <property type="entry name" value="TYROSINE-PROTEIN KINASE"/>
    <property type="match status" value="1"/>
</dbReference>
<proteinExistence type="predicted"/>
<reference evidence="12" key="1">
    <citation type="submission" date="2014-07" db="EMBL/GenBank/DDBJ databases">
        <authorList>
            <person name="Martin A.A"/>
            <person name="De Silva N."/>
        </authorList>
    </citation>
    <scope>NUCLEOTIDE SEQUENCE</scope>
</reference>
<organism evidence="12 13">
    <name type="scientific">Strongyloides venezuelensis</name>
    <name type="common">Threadworm</name>
    <dbReference type="NCBI Taxonomy" id="75913"/>
    <lineage>
        <taxon>Eukaryota</taxon>
        <taxon>Metazoa</taxon>
        <taxon>Ecdysozoa</taxon>
        <taxon>Nematoda</taxon>
        <taxon>Chromadorea</taxon>
        <taxon>Rhabditida</taxon>
        <taxon>Tylenchina</taxon>
        <taxon>Panagrolaimomorpha</taxon>
        <taxon>Strongyloidoidea</taxon>
        <taxon>Strongyloididae</taxon>
        <taxon>Strongyloides</taxon>
    </lineage>
</organism>
<dbReference type="InterPro" id="IPR050198">
    <property type="entry name" value="Non-receptor_tyrosine_kinases"/>
</dbReference>
<evidence type="ECO:0000256" key="8">
    <source>
        <dbReference type="PROSITE-ProRule" id="PRU00191"/>
    </source>
</evidence>
<evidence type="ECO:0000259" key="10">
    <source>
        <dbReference type="PROSITE" id="PS50001"/>
    </source>
</evidence>
<keyword evidence="8" id="KW-0727">SH2 domain</keyword>
<keyword evidence="6" id="KW-0829">Tyrosine-protein kinase</keyword>
<dbReference type="SUPFAM" id="SSF56112">
    <property type="entry name" value="Protein kinase-like (PK-like)"/>
    <property type="match status" value="1"/>
</dbReference>
<keyword evidence="2" id="KW-0808">Transferase</keyword>
<dbReference type="PROSITE" id="PS50011">
    <property type="entry name" value="PROTEIN_KINASE_DOM"/>
    <property type="match status" value="1"/>
</dbReference>
<dbReference type="Gene3D" id="3.30.200.20">
    <property type="entry name" value="Phosphorylase Kinase, domain 1"/>
    <property type="match status" value="1"/>
</dbReference>
<dbReference type="Pfam" id="PF00017">
    <property type="entry name" value="SH2"/>
    <property type="match status" value="1"/>
</dbReference>
<evidence type="ECO:0000313" key="12">
    <source>
        <dbReference type="Proteomes" id="UP000035680"/>
    </source>
</evidence>
<dbReference type="PROSITE" id="PS00109">
    <property type="entry name" value="PROTEIN_KINASE_TYR"/>
    <property type="match status" value="1"/>
</dbReference>
<evidence type="ECO:0000259" key="11">
    <source>
        <dbReference type="PROSITE" id="PS50011"/>
    </source>
</evidence>
<sequence>MTKDKNSDVSPVKKIKKENDNVPRKQPSIFNQSPMPKNLNKINPQSKEVNVTGDIKKAQQQNSYNLEQGKKNEEDNKEANLYIRSITPVKNPENFTIEVLKLADTMGNKKSNLKVDSKENINKNNNVKVNLNKKINGKIDMDKILHNIKEINKNTENKLTRNTKKITSKISKHENDITNKNNIPFYTFTKECQIYADLISPKTLIKIENYNNYGKRDLEKEPYYVGMMNNEMAFKVKIKDGEFFLRKVEIQCEDIFFISTLINSQLKHYLILKTTRNNLYYIKNYCFHTIQELIRFHLEQRVPIKEGVFLYSWIDTFLWQKQHNQIRLLRKIGGNSFSQVFLGIIEGGTFGQTLKVAVKLFSSTKDKLTSKQKCQFISDANIMINLKSKYIIKLICVCIQKEPLMAILEYASKGPLLKKLKTKNVTDYQKHTYCLHIALGVKYLHENTILHRDIAARNVLICSGDIAKLSDLGFVFHSSKKTKKNKKNFSLRWTAPETLKKGDYTLESEAWSYGIFMVEVFNNGEKPYSHIKNWKELADIILKGESKQNLNTKELPSDLHNIFEKCLDFSVKVRPSFDFIVSDIKIQKRAIKEIVIDWFNHLYCKFIGPLKKNDFSYEEALFKKRIDEHMTNDKFDNSKDISMDYDYNQTIGATISIDKIVIKSAIKCPIFIEPLGLKQNNISEIGKENKSITSFVTPAIHLSTESKSYSTQLSQESTTMHLMLLKLKNMMELMKNRWQGKFNLGRYCQIIL</sequence>
<feature type="compositionally biased region" description="Polar residues" evidence="9">
    <location>
        <begin position="28"/>
        <end position="45"/>
    </location>
</feature>
<dbReference type="GO" id="GO:0005524">
    <property type="term" value="F:ATP binding"/>
    <property type="evidence" value="ECO:0007669"/>
    <property type="project" value="UniProtKB-KW"/>
</dbReference>
<dbReference type="STRING" id="75913.A0A0K0F628"/>
<dbReference type="Gene3D" id="3.30.505.10">
    <property type="entry name" value="SH2 domain"/>
    <property type="match status" value="1"/>
</dbReference>
<dbReference type="InterPro" id="IPR000719">
    <property type="entry name" value="Prot_kinase_dom"/>
</dbReference>
<comment type="catalytic activity">
    <reaction evidence="7">
        <text>L-tyrosyl-[protein] + ATP = O-phospho-L-tyrosyl-[protein] + ADP + H(+)</text>
        <dbReference type="Rhea" id="RHEA:10596"/>
        <dbReference type="Rhea" id="RHEA-COMP:10136"/>
        <dbReference type="Rhea" id="RHEA-COMP:20101"/>
        <dbReference type="ChEBI" id="CHEBI:15378"/>
        <dbReference type="ChEBI" id="CHEBI:30616"/>
        <dbReference type="ChEBI" id="CHEBI:46858"/>
        <dbReference type="ChEBI" id="CHEBI:61978"/>
        <dbReference type="ChEBI" id="CHEBI:456216"/>
        <dbReference type="EC" id="2.7.10.2"/>
    </reaction>
</comment>
<feature type="region of interest" description="Disordered" evidence="9">
    <location>
        <begin position="1"/>
        <end position="45"/>
    </location>
</feature>
<feature type="domain" description="SH2" evidence="10">
    <location>
        <begin position="223"/>
        <end position="314"/>
    </location>
</feature>
<dbReference type="PROSITE" id="PS50001">
    <property type="entry name" value="SH2"/>
    <property type="match status" value="1"/>
</dbReference>